<evidence type="ECO:0000313" key="2">
    <source>
        <dbReference type="Proteomes" id="UP000179003"/>
    </source>
</evidence>
<dbReference type="Gene3D" id="3.40.50.2000">
    <property type="entry name" value="Glycogen Phosphorylase B"/>
    <property type="match status" value="1"/>
</dbReference>
<comment type="caution">
    <text evidence="1">The sequence shown here is derived from an EMBL/GenBank/DDBJ whole genome shotgun (WGS) entry which is preliminary data.</text>
</comment>
<proteinExistence type="predicted"/>
<evidence type="ECO:0000313" key="1">
    <source>
        <dbReference type="EMBL" id="OGD67264.1"/>
    </source>
</evidence>
<gene>
    <name evidence="1" type="ORF">A2442_00635</name>
</gene>
<dbReference type="Proteomes" id="UP000179003">
    <property type="component" value="Unassembled WGS sequence"/>
</dbReference>
<name>A0A1F5EJ75_9BACT</name>
<dbReference type="AlphaFoldDB" id="A0A1F5EJ75"/>
<dbReference type="EMBL" id="MFAE01000006">
    <property type="protein sequence ID" value="OGD67264.1"/>
    <property type="molecule type" value="Genomic_DNA"/>
</dbReference>
<reference evidence="1 2" key="1">
    <citation type="journal article" date="2016" name="Nat. Commun.">
        <title>Thousands of microbial genomes shed light on interconnected biogeochemical processes in an aquifer system.</title>
        <authorList>
            <person name="Anantharaman K."/>
            <person name="Brown C.T."/>
            <person name="Hug L.A."/>
            <person name="Sharon I."/>
            <person name="Castelle C.J."/>
            <person name="Probst A.J."/>
            <person name="Thomas B.C."/>
            <person name="Singh A."/>
            <person name="Wilkins M.J."/>
            <person name="Karaoz U."/>
            <person name="Brodie E.L."/>
            <person name="Williams K.H."/>
            <person name="Hubbard S.S."/>
            <person name="Banfield J.F."/>
        </authorList>
    </citation>
    <scope>NUCLEOTIDE SEQUENCE [LARGE SCALE GENOMIC DNA]</scope>
</reference>
<dbReference type="SUPFAM" id="SSF53756">
    <property type="entry name" value="UDP-Glycosyltransferase/glycogen phosphorylase"/>
    <property type="match status" value="1"/>
</dbReference>
<protein>
    <submittedName>
        <fullName evidence="1">Uncharacterized protein</fullName>
    </submittedName>
</protein>
<organism evidence="1 2">
    <name type="scientific">Candidatus Campbellbacteria bacterium RIFOXYC2_FULL_35_25</name>
    <dbReference type="NCBI Taxonomy" id="1797582"/>
    <lineage>
        <taxon>Bacteria</taxon>
        <taxon>Candidatus Campbelliibacteriota</taxon>
    </lineage>
</organism>
<dbReference type="STRING" id="1797582.A2442_00635"/>
<accession>A0A1F5EJ75</accession>
<sequence length="186" mass="21419">MKIVIATPLYPPEIAESAIYSKKISELLTKEGNETTVITYTKIPEEIVGVKIISINKQMPLPIRLFVYTKKLLKLAQENDIIYAQNGASVELPVAIVVLLTSKPLVINTIDEKADEQTRENTLLRYIQKFAFNKADKIIWEKPLSKPEILPFQENPKNETREYEMSWKKHTKSLMEIFKNAKNKTK</sequence>